<comment type="caution">
    <text evidence="3">The sequence shown here is derived from an EMBL/GenBank/DDBJ whole genome shotgun (WGS) entry which is preliminary data.</text>
</comment>
<dbReference type="InterPro" id="IPR014840">
    <property type="entry name" value="HRD"/>
</dbReference>
<dbReference type="EMBL" id="CAJFCW020000001">
    <property type="protein sequence ID" value="CAG9086289.1"/>
    <property type="molecule type" value="Genomic_DNA"/>
</dbReference>
<evidence type="ECO:0000313" key="4">
    <source>
        <dbReference type="Proteomes" id="UP000614601"/>
    </source>
</evidence>
<feature type="compositionally biased region" description="Low complexity" evidence="1">
    <location>
        <begin position="396"/>
        <end position="413"/>
    </location>
</feature>
<feature type="compositionally biased region" description="Basic and acidic residues" evidence="1">
    <location>
        <begin position="317"/>
        <end position="327"/>
    </location>
</feature>
<keyword evidence="4" id="KW-1185">Reference proteome</keyword>
<feature type="domain" description="Hpc2-related" evidence="2">
    <location>
        <begin position="73"/>
        <end position="116"/>
    </location>
</feature>
<sequence length="574" mass="61121">MNLLLRGKEGTSRNEQVLRVHVQINQPTGKKHTTVNFMELLSEMEPDIDDYSDAGSSGSNETADPSQMLDLEDLMAKGAGYDVDDEFIDDSAAVKKKVPDKKVPLYSGFYVHKGPIPLKEAPKPRTPSPIIAEVPKKKPKKSTKQRLRIKFTNFNVPTTPTTAKDGTLGTSVNNDKASDDPKSAVTSGTGVKAGPPVGTDGKSVTLSGTGSKVGAGANATIQMEEESSEDEDFDDDDDESKDSSSTSEYSSDDDDEDETHKQDESHKKDEKHKEGEGQNKDIGQKGVVTPSQKRSWVYKPASVASTSEKPKSSSSKLPKENLERNLDVIRISSSPEEVPQCKEGFKSTAGASSIPTGRPSTPSHTTLEPGTPSEASLRPTTLSQASRRPTTASALTGRPTTPSTATGRPTTPSVSTGWPTTPSSARRHNIPSEASKKSTTSSEVEGIPTTLSEADGRPTTPSHRLAEARKGSKTTLEAYKRPQPTPEASKRPQPTSEGSKRPHVISEAAKRPQPTLEAQQKPATPSGSGPVGLPPTGHHSAPIQISSDSSSSDSEGGAPVIRRMTGLPPNARKR</sequence>
<accession>A0A811JWM7</accession>
<evidence type="ECO:0000259" key="2">
    <source>
        <dbReference type="Pfam" id="PF08729"/>
    </source>
</evidence>
<name>A0A811JWM7_9BILA</name>
<feature type="compositionally biased region" description="Basic and acidic residues" evidence="1">
    <location>
        <begin position="258"/>
        <end position="283"/>
    </location>
</feature>
<evidence type="ECO:0000256" key="1">
    <source>
        <dbReference type="SAM" id="MobiDB-lite"/>
    </source>
</evidence>
<feature type="compositionally biased region" description="Polar residues" evidence="1">
    <location>
        <begin position="349"/>
        <end position="368"/>
    </location>
</feature>
<feature type="compositionally biased region" description="Low complexity" evidence="1">
    <location>
        <begin position="151"/>
        <end position="162"/>
    </location>
</feature>
<feature type="compositionally biased region" description="Acidic residues" evidence="1">
    <location>
        <begin position="223"/>
        <end position="240"/>
    </location>
</feature>
<dbReference type="Proteomes" id="UP000614601">
    <property type="component" value="Unassembled WGS sequence"/>
</dbReference>
<dbReference type="Pfam" id="PF08729">
    <property type="entry name" value="HUN"/>
    <property type="match status" value="1"/>
</dbReference>
<dbReference type="Proteomes" id="UP000783686">
    <property type="component" value="Unassembled WGS sequence"/>
</dbReference>
<feature type="compositionally biased region" description="Polar residues" evidence="1">
    <location>
        <begin position="516"/>
        <end position="527"/>
    </location>
</feature>
<protein>
    <recommendedName>
        <fullName evidence="2">Hpc2-related domain-containing protein</fullName>
    </recommendedName>
</protein>
<dbReference type="AlphaFoldDB" id="A0A811JWM7"/>
<feature type="region of interest" description="Disordered" evidence="1">
    <location>
        <begin position="135"/>
        <end position="574"/>
    </location>
</feature>
<proteinExistence type="predicted"/>
<feature type="compositionally biased region" description="Basic residues" evidence="1">
    <location>
        <begin position="137"/>
        <end position="149"/>
    </location>
</feature>
<dbReference type="EMBL" id="CAJFDH010000001">
    <property type="protein sequence ID" value="CAD5207613.1"/>
    <property type="molecule type" value="Genomic_DNA"/>
</dbReference>
<gene>
    <name evidence="3" type="ORF">BOKJ2_LOCUS2285</name>
</gene>
<reference evidence="3" key="1">
    <citation type="submission" date="2020-09" db="EMBL/GenBank/DDBJ databases">
        <authorList>
            <person name="Kikuchi T."/>
        </authorList>
    </citation>
    <scope>NUCLEOTIDE SEQUENCE</scope>
    <source>
        <strain evidence="3">SH1</strain>
    </source>
</reference>
<dbReference type="OrthoDB" id="68076at2759"/>
<organism evidence="3 4">
    <name type="scientific">Bursaphelenchus okinawaensis</name>
    <dbReference type="NCBI Taxonomy" id="465554"/>
    <lineage>
        <taxon>Eukaryota</taxon>
        <taxon>Metazoa</taxon>
        <taxon>Ecdysozoa</taxon>
        <taxon>Nematoda</taxon>
        <taxon>Chromadorea</taxon>
        <taxon>Rhabditida</taxon>
        <taxon>Tylenchina</taxon>
        <taxon>Tylenchomorpha</taxon>
        <taxon>Aphelenchoidea</taxon>
        <taxon>Aphelenchoididae</taxon>
        <taxon>Bursaphelenchus</taxon>
    </lineage>
</organism>
<feature type="compositionally biased region" description="Polar residues" evidence="1">
    <location>
        <begin position="378"/>
        <end position="394"/>
    </location>
</feature>
<feature type="compositionally biased region" description="Polar residues" evidence="1">
    <location>
        <begin position="414"/>
        <end position="424"/>
    </location>
</feature>
<evidence type="ECO:0000313" key="3">
    <source>
        <dbReference type="EMBL" id="CAD5207613.1"/>
    </source>
</evidence>